<gene>
    <name evidence="2" type="ORF">EVAR_49924_1</name>
</gene>
<reference evidence="2 3" key="1">
    <citation type="journal article" date="2019" name="Commun. Biol.">
        <title>The bagworm genome reveals a unique fibroin gene that provides high tensile strength.</title>
        <authorList>
            <person name="Kono N."/>
            <person name="Nakamura H."/>
            <person name="Ohtoshi R."/>
            <person name="Tomita M."/>
            <person name="Numata K."/>
            <person name="Arakawa K."/>
        </authorList>
    </citation>
    <scope>NUCLEOTIDE SEQUENCE [LARGE SCALE GENOMIC DNA]</scope>
</reference>
<accession>A0A4C1Y4B4</accession>
<protein>
    <submittedName>
        <fullName evidence="2">Uncharacterized protein</fullName>
    </submittedName>
</protein>
<dbReference type="AlphaFoldDB" id="A0A4C1Y4B4"/>
<proteinExistence type="predicted"/>
<dbReference type="EMBL" id="BGZK01001048">
    <property type="protein sequence ID" value="GBP69672.1"/>
    <property type="molecule type" value="Genomic_DNA"/>
</dbReference>
<name>A0A4C1Y4B4_EUMVA</name>
<sequence length="105" mass="11503">MNIRNSRKVASGLPASWIRTEYLMKGGVRDPSAPLKFPYLVAGILPECSRSARSGRPSRIKSKEGKVLKINTKILNVLPAARSVGGTTEPAPGCVRRECRRKRAD</sequence>
<evidence type="ECO:0000313" key="3">
    <source>
        <dbReference type="Proteomes" id="UP000299102"/>
    </source>
</evidence>
<dbReference type="Proteomes" id="UP000299102">
    <property type="component" value="Unassembled WGS sequence"/>
</dbReference>
<keyword evidence="3" id="KW-1185">Reference proteome</keyword>
<organism evidence="2 3">
    <name type="scientific">Eumeta variegata</name>
    <name type="common">Bagworm moth</name>
    <name type="synonym">Eumeta japonica</name>
    <dbReference type="NCBI Taxonomy" id="151549"/>
    <lineage>
        <taxon>Eukaryota</taxon>
        <taxon>Metazoa</taxon>
        <taxon>Ecdysozoa</taxon>
        <taxon>Arthropoda</taxon>
        <taxon>Hexapoda</taxon>
        <taxon>Insecta</taxon>
        <taxon>Pterygota</taxon>
        <taxon>Neoptera</taxon>
        <taxon>Endopterygota</taxon>
        <taxon>Lepidoptera</taxon>
        <taxon>Glossata</taxon>
        <taxon>Ditrysia</taxon>
        <taxon>Tineoidea</taxon>
        <taxon>Psychidae</taxon>
        <taxon>Oiketicinae</taxon>
        <taxon>Eumeta</taxon>
    </lineage>
</organism>
<evidence type="ECO:0000256" key="1">
    <source>
        <dbReference type="SAM" id="MobiDB-lite"/>
    </source>
</evidence>
<comment type="caution">
    <text evidence="2">The sequence shown here is derived from an EMBL/GenBank/DDBJ whole genome shotgun (WGS) entry which is preliminary data.</text>
</comment>
<feature type="region of interest" description="Disordered" evidence="1">
    <location>
        <begin position="85"/>
        <end position="105"/>
    </location>
</feature>
<evidence type="ECO:0000313" key="2">
    <source>
        <dbReference type="EMBL" id="GBP69672.1"/>
    </source>
</evidence>